<dbReference type="AlphaFoldDB" id="A0A0E9XE91"/>
<dbReference type="EMBL" id="GBXM01007515">
    <property type="protein sequence ID" value="JAI01063.1"/>
    <property type="molecule type" value="Transcribed_RNA"/>
</dbReference>
<reference evidence="1" key="1">
    <citation type="submission" date="2014-11" db="EMBL/GenBank/DDBJ databases">
        <authorList>
            <person name="Amaro Gonzalez C."/>
        </authorList>
    </citation>
    <scope>NUCLEOTIDE SEQUENCE</scope>
</reference>
<organism evidence="1">
    <name type="scientific">Anguilla anguilla</name>
    <name type="common">European freshwater eel</name>
    <name type="synonym">Muraena anguilla</name>
    <dbReference type="NCBI Taxonomy" id="7936"/>
    <lineage>
        <taxon>Eukaryota</taxon>
        <taxon>Metazoa</taxon>
        <taxon>Chordata</taxon>
        <taxon>Craniata</taxon>
        <taxon>Vertebrata</taxon>
        <taxon>Euteleostomi</taxon>
        <taxon>Actinopterygii</taxon>
        <taxon>Neopterygii</taxon>
        <taxon>Teleostei</taxon>
        <taxon>Anguilliformes</taxon>
        <taxon>Anguillidae</taxon>
        <taxon>Anguilla</taxon>
    </lineage>
</organism>
<proteinExistence type="predicted"/>
<reference evidence="1" key="2">
    <citation type="journal article" date="2015" name="Fish Shellfish Immunol.">
        <title>Early steps in the European eel (Anguilla anguilla)-Vibrio vulnificus interaction in the gills: Role of the RtxA13 toxin.</title>
        <authorList>
            <person name="Callol A."/>
            <person name="Pajuelo D."/>
            <person name="Ebbesson L."/>
            <person name="Teles M."/>
            <person name="MacKenzie S."/>
            <person name="Amaro C."/>
        </authorList>
    </citation>
    <scope>NUCLEOTIDE SEQUENCE</scope>
</reference>
<evidence type="ECO:0000313" key="1">
    <source>
        <dbReference type="EMBL" id="JAI01063.1"/>
    </source>
</evidence>
<accession>A0A0E9XE91</accession>
<protein>
    <submittedName>
        <fullName evidence="1">Uncharacterized protein</fullName>
    </submittedName>
</protein>
<sequence>MSNGIETELLSYFHLEQKTKTQMKTQRLVYFKKHCCSGKHFLMLGQQEKDKKQYSHTFNQYNKIG</sequence>
<name>A0A0E9XE91_ANGAN</name>